<dbReference type="AlphaFoldDB" id="A0A971CZX3"/>
<evidence type="ECO:0000256" key="1">
    <source>
        <dbReference type="SAM" id="Phobius"/>
    </source>
</evidence>
<dbReference type="Proteomes" id="UP000767327">
    <property type="component" value="Unassembled WGS sequence"/>
</dbReference>
<keyword evidence="1" id="KW-1133">Transmembrane helix</keyword>
<evidence type="ECO:0000313" key="2">
    <source>
        <dbReference type="EMBL" id="NLT80143.1"/>
    </source>
</evidence>
<evidence type="ECO:0000313" key="3">
    <source>
        <dbReference type="Proteomes" id="UP000767327"/>
    </source>
</evidence>
<protein>
    <submittedName>
        <fullName evidence="2">Uncharacterized protein</fullName>
    </submittedName>
</protein>
<reference evidence="2" key="2">
    <citation type="submission" date="2020-01" db="EMBL/GenBank/DDBJ databases">
        <authorList>
            <person name="Campanaro S."/>
        </authorList>
    </citation>
    <scope>NUCLEOTIDE SEQUENCE</scope>
    <source>
        <strain evidence="2">AS01afH2WH_6</strain>
    </source>
</reference>
<dbReference type="RefSeq" id="WP_273174205.1">
    <property type="nucleotide sequence ID" value="NZ_CP181270.1"/>
</dbReference>
<proteinExistence type="predicted"/>
<feature type="transmembrane region" description="Helical" evidence="1">
    <location>
        <begin position="34"/>
        <end position="55"/>
    </location>
</feature>
<comment type="caution">
    <text evidence="2">The sequence shown here is derived from an EMBL/GenBank/DDBJ whole genome shotgun (WGS) entry which is preliminary data.</text>
</comment>
<keyword evidence="1" id="KW-0472">Membrane</keyword>
<dbReference type="EMBL" id="JAAXZR010000025">
    <property type="protein sequence ID" value="NLT80143.1"/>
    <property type="molecule type" value="Genomic_DNA"/>
</dbReference>
<accession>A0A971CZX3</accession>
<gene>
    <name evidence="2" type="ORF">GXW98_07665</name>
</gene>
<name>A0A971CZX3_9BIFI</name>
<reference evidence="2" key="1">
    <citation type="journal article" date="2020" name="Biotechnol. Biofuels">
        <title>New insights from the biogas microbiome by comprehensive genome-resolved metagenomics of nearly 1600 species originating from multiple anaerobic digesters.</title>
        <authorList>
            <person name="Campanaro S."/>
            <person name="Treu L."/>
            <person name="Rodriguez-R L.M."/>
            <person name="Kovalovszki A."/>
            <person name="Ziels R.M."/>
            <person name="Maus I."/>
            <person name="Zhu X."/>
            <person name="Kougias P.G."/>
            <person name="Basile A."/>
            <person name="Luo G."/>
            <person name="Schluter A."/>
            <person name="Konstantinidis K.T."/>
            <person name="Angelidaki I."/>
        </authorList>
    </citation>
    <scope>NUCLEOTIDE SEQUENCE</scope>
    <source>
        <strain evidence="2">AS01afH2WH_6</strain>
    </source>
</reference>
<keyword evidence="1" id="KW-0812">Transmembrane</keyword>
<organism evidence="2 3">
    <name type="scientific">Bifidobacterium crudilactis</name>
    <dbReference type="NCBI Taxonomy" id="327277"/>
    <lineage>
        <taxon>Bacteria</taxon>
        <taxon>Bacillati</taxon>
        <taxon>Actinomycetota</taxon>
        <taxon>Actinomycetes</taxon>
        <taxon>Bifidobacteriales</taxon>
        <taxon>Bifidobacteriaceae</taxon>
        <taxon>Bifidobacterium</taxon>
    </lineage>
</organism>
<sequence>MCQYDSDCKVPVHPFGEACPLAERRRKRREHLDLLVVVLAIVAAAIVVASSFLGYL</sequence>